<dbReference type="Pfam" id="PF12833">
    <property type="entry name" value="HTH_18"/>
    <property type="match status" value="1"/>
</dbReference>
<dbReference type="PANTHER" id="PTHR43280">
    <property type="entry name" value="ARAC-FAMILY TRANSCRIPTIONAL REGULATOR"/>
    <property type="match status" value="1"/>
</dbReference>
<accession>A0ABV7JJ02</accession>
<feature type="transmembrane region" description="Helical" evidence="4">
    <location>
        <begin position="70"/>
        <end position="89"/>
    </location>
</feature>
<evidence type="ECO:0000313" key="6">
    <source>
        <dbReference type="EMBL" id="MFC3198048.1"/>
    </source>
</evidence>
<feature type="transmembrane region" description="Helical" evidence="4">
    <location>
        <begin position="38"/>
        <end position="58"/>
    </location>
</feature>
<evidence type="ECO:0000256" key="4">
    <source>
        <dbReference type="SAM" id="Phobius"/>
    </source>
</evidence>
<keyword evidence="4" id="KW-1133">Transmembrane helix</keyword>
<organism evidence="6 7">
    <name type="scientific">Parapedobacter deserti</name>
    <dbReference type="NCBI Taxonomy" id="1912957"/>
    <lineage>
        <taxon>Bacteria</taxon>
        <taxon>Pseudomonadati</taxon>
        <taxon>Bacteroidota</taxon>
        <taxon>Sphingobacteriia</taxon>
        <taxon>Sphingobacteriales</taxon>
        <taxon>Sphingobacteriaceae</taxon>
        <taxon>Parapedobacter</taxon>
    </lineage>
</organism>
<dbReference type="InterPro" id="IPR009057">
    <property type="entry name" value="Homeodomain-like_sf"/>
</dbReference>
<dbReference type="PROSITE" id="PS00041">
    <property type="entry name" value="HTH_ARAC_FAMILY_1"/>
    <property type="match status" value="1"/>
</dbReference>
<feature type="domain" description="HTH araC/xylS-type" evidence="5">
    <location>
        <begin position="225"/>
        <end position="329"/>
    </location>
</feature>
<dbReference type="Proteomes" id="UP001595526">
    <property type="component" value="Unassembled WGS sequence"/>
</dbReference>
<dbReference type="PROSITE" id="PS01124">
    <property type="entry name" value="HTH_ARAC_FAMILY_2"/>
    <property type="match status" value="1"/>
</dbReference>
<gene>
    <name evidence="6" type="ORF">ACFOET_10550</name>
</gene>
<dbReference type="RefSeq" id="WP_379022322.1">
    <property type="nucleotide sequence ID" value="NZ_JBHRTA010000030.1"/>
</dbReference>
<dbReference type="PANTHER" id="PTHR43280:SF29">
    <property type="entry name" value="ARAC-FAMILY TRANSCRIPTIONAL REGULATOR"/>
    <property type="match status" value="1"/>
</dbReference>
<keyword evidence="7" id="KW-1185">Reference proteome</keyword>
<name>A0ABV7JJ02_9SPHI</name>
<reference evidence="7" key="1">
    <citation type="journal article" date="2019" name="Int. J. Syst. Evol. Microbiol.">
        <title>The Global Catalogue of Microorganisms (GCM) 10K type strain sequencing project: providing services to taxonomists for standard genome sequencing and annotation.</title>
        <authorList>
            <consortium name="The Broad Institute Genomics Platform"/>
            <consortium name="The Broad Institute Genome Sequencing Center for Infectious Disease"/>
            <person name="Wu L."/>
            <person name="Ma J."/>
        </authorList>
    </citation>
    <scope>NUCLEOTIDE SEQUENCE [LARGE SCALE GENOMIC DNA]</scope>
    <source>
        <strain evidence="7">KCTC 52416</strain>
    </source>
</reference>
<evidence type="ECO:0000256" key="3">
    <source>
        <dbReference type="ARBA" id="ARBA00023163"/>
    </source>
</evidence>
<feature type="transmembrane region" description="Helical" evidence="4">
    <location>
        <begin position="165"/>
        <end position="185"/>
    </location>
</feature>
<feature type="transmembrane region" description="Helical" evidence="4">
    <location>
        <begin position="138"/>
        <end position="159"/>
    </location>
</feature>
<feature type="transmembrane region" description="Helical" evidence="4">
    <location>
        <begin position="95"/>
        <end position="117"/>
    </location>
</feature>
<dbReference type="Gene3D" id="1.10.10.60">
    <property type="entry name" value="Homeodomain-like"/>
    <property type="match status" value="2"/>
</dbReference>
<keyword evidence="2" id="KW-0238">DNA-binding</keyword>
<dbReference type="InterPro" id="IPR018060">
    <property type="entry name" value="HTH_AraC"/>
</dbReference>
<evidence type="ECO:0000259" key="5">
    <source>
        <dbReference type="PROSITE" id="PS01124"/>
    </source>
</evidence>
<dbReference type="InterPro" id="IPR018062">
    <property type="entry name" value="HTH_AraC-typ_CS"/>
</dbReference>
<comment type="caution">
    <text evidence="6">The sequence shown here is derived from an EMBL/GenBank/DDBJ whole genome shotgun (WGS) entry which is preliminary data.</text>
</comment>
<evidence type="ECO:0000256" key="2">
    <source>
        <dbReference type="ARBA" id="ARBA00023125"/>
    </source>
</evidence>
<keyword evidence="4" id="KW-0812">Transmembrane</keyword>
<keyword evidence="1" id="KW-0805">Transcription regulation</keyword>
<keyword evidence="3" id="KW-0804">Transcription</keyword>
<feature type="transmembrane region" description="Helical" evidence="4">
    <location>
        <begin position="7"/>
        <end position="26"/>
    </location>
</feature>
<protein>
    <submittedName>
        <fullName evidence="6">Helix-turn-helix domain-containing protein</fullName>
    </submittedName>
</protein>
<dbReference type="SUPFAM" id="SSF46689">
    <property type="entry name" value="Homeodomain-like"/>
    <property type="match status" value="1"/>
</dbReference>
<proteinExistence type="predicted"/>
<sequence>MNRKANVYFGVFALIWATFWLDEMILPASTGSNDLVVLGIRFVQFIAPITFYLSVVFYTDPHHKYAARDLAYLAPSCVFLIFSMLRSVFEENIFNLLYLILVFGHALFYTILAYFKIRQHKKNIERFASTKEPISLNWIKYIIYAFIGSSVVVLLYNVAAPLASLNIYINTYFLMVVYFVAYNSVKQKQIYPIGLDHAVVTAVSGQDDTKRGKLLDDGQLRVTKERLLLLMEAEMPYLDSELNLPKLAGRLGVSSHQLSYVINTGLGENFYQFVNRYRVRKAQELLSNTEYDHLNMLAIGYESGFNSKTSFNTTFKKLTSFTPTDYRKKRQV</sequence>
<dbReference type="SMART" id="SM00342">
    <property type="entry name" value="HTH_ARAC"/>
    <property type="match status" value="1"/>
</dbReference>
<evidence type="ECO:0000256" key="1">
    <source>
        <dbReference type="ARBA" id="ARBA00023015"/>
    </source>
</evidence>
<dbReference type="EMBL" id="JBHRTA010000030">
    <property type="protein sequence ID" value="MFC3198048.1"/>
    <property type="molecule type" value="Genomic_DNA"/>
</dbReference>
<keyword evidence="4" id="KW-0472">Membrane</keyword>
<evidence type="ECO:0000313" key="7">
    <source>
        <dbReference type="Proteomes" id="UP001595526"/>
    </source>
</evidence>